<keyword evidence="5" id="KW-0256">Endoplasmic reticulum</keyword>
<evidence type="ECO:0000256" key="5">
    <source>
        <dbReference type="RuleBase" id="RU367026"/>
    </source>
</evidence>
<protein>
    <recommendedName>
        <fullName evidence="5">Endoplasmic reticulum transmembrane protein</fullName>
    </recommendedName>
</protein>
<dbReference type="GO" id="GO:0006888">
    <property type="term" value="P:endoplasmic reticulum to Golgi vesicle-mediated transport"/>
    <property type="evidence" value="ECO:0007669"/>
    <property type="project" value="UniProtKB-UniRule"/>
</dbReference>
<proteinExistence type="inferred from homology"/>
<dbReference type="AlphaFoldDB" id="A0A8X6KFP3"/>
<keyword evidence="8" id="KW-0675">Receptor</keyword>
<name>A0A8X6KFP3_TRICU</name>
<keyword evidence="9" id="KW-1185">Reference proteome</keyword>
<dbReference type="GO" id="GO:0006886">
    <property type="term" value="P:intracellular protein transport"/>
    <property type="evidence" value="ECO:0007669"/>
    <property type="project" value="UniProtKB-UniRule"/>
</dbReference>
<dbReference type="OrthoDB" id="435607at2759"/>
<dbReference type="InterPro" id="IPR008417">
    <property type="entry name" value="BAP29/BAP31"/>
</dbReference>
<evidence type="ECO:0000313" key="8">
    <source>
        <dbReference type="EMBL" id="GFQ74690.1"/>
    </source>
</evidence>
<keyword evidence="6" id="KW-0175">Coiled coil</keyword>
<feature type="transmembrane region" description="Helical" evidence="5">
    <location>
        <begin position="48"/>
        <end position="64"/>
    </location>
</feature>
<dbReference type="InterPro" id="IPR040463">
    <property type="entry name" value="BAP29/BAP31_N"/>
</dbReference>
<accession>A0A8X6KFP3</accession>
<dbReference type="EMBL" id="BMAO01011568">
    <property type="protein sequence ID" value="GFQ74690.1"/>
    <property type="molecule type" value="Genomic_DNA"/>
</dbReference>
<keyword evidence="3 5" id="KW-1133">Transmembrane helix</keyword>
<keyword evidence="2 5" id="KW-0812">Transmembrane</keyword>
<keyword evidence="4 5" id="KW-0472">Membrane</keyword>
<dbReference type="PANTHER" id="PTHR12701">
    <property type="entry name" value="BCR-ASSOCIATED PROTEIN, BAP"/>
    <property type="match status" value="1"/>
</dbReference>
<comment type="similarity">
    <text evidence="5">Belongs to the BCAP29/BCAP31 family.</text>
</comment>
<dbReference type="GO" id="GO:0070973">
    <property type="term" value="P:protein localization to endoplasmic reticulum exit site"/>
    <property type="evidence" value="ECO:0007669"/>
    <property type="project" value="UniProtKB-UniRule"/>
</dbReference>
<dbReference type="Pfam" id="PF05529">
    <property type="entry name" value="Bap31"/>
    <property type="match status" value="1"/>
</dbReference>
<organism evidence="8 9">
    <name type="scientific">Trichonephila clavata</name>
    <name type="common">Joro spider</name>
    <name type="synonym">Nephila clavata</name>
    <dbReference type="NCBI Taxonomy" id="2740835"/>
    <lineage>
        <taxon>Eukaryota</taxon>
        <taxon>Metazoa</taxon>
        <taxon>Ecdysozoa</taxon>
        <taxon>Arthropoda</taxon>
        <taxon>Chelicerata</taxon>
        <taxon>Arachnida</taxon>
        <taxon>Araneae</taxon>
        <taxon>Araneomorphae</taxon>
        <taxon>Entelegynae</taxon>
        <taxon>Araneoidea</taxon>
        <taxon>Nephilidae</taxon>
        <taxon>Trichonephila</taxon>
    </lineage>
</organism>
<feature type="coiled-coil region" evidence="6">
    <location>
        <begin position="121"/>
        <end position="215"/>
    </location>
</feature>
<evidence type="ECO:0000256" key="1">
    <source>
        <dbReference type="ARBA" id="ARBA00004141"/>
    </source>
</evidence>
<reference evidence="8" key="1">
    <citation type="submission" date="2020-07" db="EMBL/GenBank/DDBJ databases">
        <title>Multicomponent nature underlies the extraordinary mechanical properties of spider dragline silk.</title>
        <authorList>
            <person name="Kono N."/>
            <person name="Nakamura H."/>
            <person name="Mori M."/>
            <person name="Yoshida Y."/>
            <person name="Ohtoshi R."/>
            <person name="Malay A.D."/>
            <person name="Moran D.A.P."/>
            <person name="Tomita M."/>
            <person name="Numata K."/>
            <person name="Arakawa K."/>
        </authorList>
    </citation>
    <scope>NUCLEOTIDE SEQUENCE</scope>
</reference>
<evidence type="ECO:0000256" key="4">
    <source>
        <dbReference type="ARBA" id="ARBA00023136"/>
    </source>
</evidence>
<dbReference type="Proteomes" id="UP000887116">
    <property type="component" value="Unassembled WGS sequence"/>
</dbReference>
<keyword evidence="5" id="KW-0813">Transport</keyword>
<sequence>MTIQWVMIASFLYLELGITVLLILPFVSPQVWKKVLQFRLWKAMKEKANAYFMIFLIVLVLFFLDSIREMIKYSGKHSHDYEAELQMQMKLFRSQRNYYIVGFAIFMSLVIRRLVMLILEESELLTKNEEAMKKAQEATENLQKLEKESKEVEGLQSLTDEKFLKEIAKLDDEMKKKDHDLISAEQELEDLKNRTEQISKECKDLLEKINTLKGNE</sequence>
<comment type="caution">
    <text evidence="8">The sequence shown here is derived from an EMBL/GenBank/DDBJ whole genome shotgun (WGS) entry which is preliminary data.</text>
</comment>
<gene>
    <name evidence="8" type="primary">Bcap29</name>
    <name evidence="8" type="ORF">TNCT_523461</name>
</gene>
<feature type="domain" description="BAP29/BAP31 transmembrane" evidence="7">
    <location>
        <begin position="1"/>
        <end position="130"/>
    </location>
</feature>
<keyword evidence="5" id="KW-0931">ER-Golgi transport</keyword>
<evidence type="ECO:0000256" key="3">
    <source>
        <dbReference type="ARBA" id="ARBA00022989"/>
    </source>
</evidence>
<comment type="function">
    <text evidence="5">May play a role in anterograde transport of membrane proteins from the endoplasmic reticulum to the Golgi.</text>
</comment>
<comment type="subcellular location">
    <subcellularLocation>
        <location evidence="5">Endoplasmic reticulum membrane</location>
        <topology evidence="5">Multi-pass membrane protein</topology>
    </subcellularLocation>
    <subcellularLocation>
        <location evidence="1">Membrane</location>
        <topology evidence="1">Multi-pass membrane protein</topology>
    </subcellularLocation>
</comment>
<feature type="transmembrane region" description="Helical" evidence="5">
    <location>
        <begin position="6"/>
        <end position="27"/>
    </location>
</feature>
<evidence type="ECO:0000313" key="9">
    <source>
        <dbReference type="Proteomes" id="UP000887116"/>
    </source>
</evidence>
<dbReference type="GO" id="GO:0005789">
    <property type="term" value="C:endoplasmic reticulum membrane"/>
    <property type="evidence" value="ECO:0007669"/>
    <property type="project" value="UniProtKB-SubCell"/>
</dbReference>
<feature type="transmembrane region" description="Helical" evidence="5">
    <location>
        <begin position="98"/>
        <end position="119"/>
    </location>
</feature>
<evidence type="ECO:0000259" key="7">
    <source>
        <dbReference type="Pfam" id="PF05529"/>
    </source>
</evidence>
<evidence type="ECO:0000256" key="6">
    <source>
        <dbReference type="SAM" id="Coils"/>
    </source>
</evidence>
<evidence type="ECO:0000256" key="2">
    <source>
        <dbReference type="ARBA" id="ARBA00022692"/>
    </source>
</evidence>
<dbReference type="PANTHER" id="PTHR12701:SF20">
    <property type="entry name" value="ENDOPLASMIC RETICULUM TRANSMEMBRANE PROTEIN"/>
    <property type="match status" value="1"/>
</dbReference>
<keyword evidence="5" id="KW-0653">Protein transport</keyword>